<dbReference type="Proteomes" id="UP001143910">
    <property type="component" value="Unassembled WGS sequence"/>
</dbReference>
<comment type="caution">
    <text evidence="1">The sequence shown here is derived from an EMBL/GenBank/DDBJ whole genome shotgun (WGS) entry which is preliminary data.</text>
</comment>
<evidence type="ECO:0000313" key="1">
    <source>
        <dbReference type="EMBL" id="KAJ2982051.1"/>
    </source>
</evidence>
<dbReference type="EMBL" id="JANJQO010000096">
    <property type="protein sequence ID" value="KAJ2982051.1"/>
    <property type="molecule type" value="Genomic_DNA"/>
</dbReference>
<accession>A0ACC1NT63</accession>
<keyword evidence="2" id="KW-1185">Reference proteome</keyword>
<reference evidence="1" key="1">
    <citation type="submission" date="2022-08" db="EMBL/GenBank/DDBJ databases">
        <title>Genome Sequence of Lecanicillium fungicola.</title>
        <authorList>
            <person name="Buettner E."/>
        </authorList>
    </citation>
    <scope>NUCLEOTIDE SEQUENCE</scope>
    <source>
        <strain evidence="1">Babe33</strain>
    </source>
</reference>
<proteinExistence type="predicted"/>
<sequence length="136" mass="15482">MARFELPAHKLEMDEPAPSQQFEYEGRTFYRWMLTGTERSHIASMLDIDASELTITGSNFLEDRSECRECGKQSGLDDFVHNALYAGIHSKDFMKDFILSGAGKNVPFSEHELTCSRCVTKHDGTKSWLAYPPWPS</sequence>
<gene>
    <name evidence="1" type="ORF">NQ176_g1646</name>
</gene>
<evidence type="ECO:0000313" key="2">
    <source>
        <dbReference type="Proteomes" id="UP001143910"/>
    </source>
</evidence>
<name>A0ACC1NT63_9HYPO</name>
<protein>
    <submittedName>
        <fullName evidence="1">Uncharacterized protein</fullName>
    </submittedName>
</protein>
<organism evidence="1 2">
    <name type="scientific">Zarea fungicola</name>
    <dbReference type="NCBI Taxonomy" id="93591"/>
    <lineage>
        <taxon>Eukaryota</taxon>
        <taxon>Fungi</taxon>
        <taxon>Dikarya</taxon>
        <taxon>Ascomycota</taxon>
        <taxon>Pezizomycotina</taxon>
        <taxon>Sordariomycetes</taxon>
        <taxon>Hypocreomycetidae</taxon>
        <taxon>Hypocreales</taxon>
        <taxon>Cordycipitaceae</taxon>
        <taxon>Zarea</taxon>
    </lineage>
</organism>